<gene>
    <name evidence="1" type="ORF">CUN85_06315</name>
</gene>
<protein>
    <submittedName>
        <fullName evidence="1">Uncharacterized protein</fullName>
    </submittedName>
</protein>
<keyword evidence="2" id="KW-1185">Reference proteome</keyword>
<comment type="caution">
    <text evidence="1">The sequence shown here is derived from an EMBL/GenBank/DDBJ whole genome shotgun (WGS) entry which is preliminary data.</text>
</comment>
<name>A0A4E0QZU3_9EURY</name>
<dbReference type="Proteomes" id="UP000297295">
    <property type="component" value="Unassembled WGS sequence"/>
</dbReference>
<evidence type="ECO:0000313" key="2">
    <source>
        <dbReference type="Proteomes" id="UP000297295"/>
    </source>
</evidence>
<organism evidence="1 2">
    <name type="scientific">Methanolobus halotolerans</name>
    <dbReference type="NCBI Taxonomy" id="2052935"/>
    <lineage>
        <taxon>Archaea</taxon>
        <taxon>Methanobacteriati</taxon>
        <taxon>Methanobacteriota</taxon>
        <taxon>Stenosarchaea group</taxon>
        <taxon>Methanomicrobia</taxon>
        <taxon>Methanosarcinales</taxon>
        <taxon>Methanosarcinaceae</taxon>
        <taxon>Methanolobus</taxon>
    </lineage>
</organism>
<evidence type="ECO:0000313" key="1">
    <source>
        <dbReference type="EMBL" id="TGC09439.1"/>
    </source>
</evidence>
<proteinExistence type="predicted"/>
<reference evidence="1 2" key="1">
    <citation type="submission" date="2017-11" db="EMBL/GenBank/DDBJ databases">
        <title>Isolation and Characterization of Methanogenic Archaea from Saline Meromictic Lake at Siberia.</title>
        <authorList>
            <person name="Shen Y."/>
            <person name="Huang H.-H."/>
            <person name="Lai M.-C."/>
            <person name="Chen S.-C."/>
        </authorList>
    </citation>
    <scope>NUCLEOTIDE SEQUENCE [LARGE SCALE GENOMIC DNA]</scope>
    <source>
        <strain evidence="1 2">SY-01</strain>
    </source>
</reference>
<sequence>MKFLNEADRPLRGREIFDGIQYDNYNSFRVLLSRYSGKKYNYIEKLKLNDSPNFIYKISNIGRQHALNPFLYRDKYKARQARDREMFLSEILNNPDKLKYFFGNMGDVQVQTVFDTIKEYVDSNSSLRDFADEDDNHQSTDDEIDYEEKYFESLDQIKKLQSQNFNLQVRLKQRPVETPKAPKTKLPSTSKGKRYNYLCSWEGKNLTSSFFENEIIPYDVLIKTAEKNAISSWKKKLNFESGENIDIFARTISSTLLKEHLYRKATFEEIREAGFYLVKNRGIRIMSKKYSSINKVVLKQSDIPNNVTSSNNAPQVKKPNILR</sequence>
<dbReference type="EMBL" id="PGGK01000005">
    <property type="protein sequence ID" value="TGC09439.1"/>
    <property type="molecule type" value="Genomic_DNA"/>
</dbReference>
<dbReference type="AlphaFoldDB" id="A0A4E0QZU3"/>
<accession>A0A4E0QZU3</accession>